<evidence type="ECO:0000256" key="2">
    <source>
        <dbReference type="ARBA" id="ARBA00001966"/>
    </source>
</evidence>
<keyword evidence="10" id="KW-0534">Nitrate assimilation</keyword>
<sequence length="929" mass="100669">MNMATPKTTMLEPLLRQKQTTCPYCGVGCGVDISCNVSGRTTSLDKVTGTPEHPANYGRLCVKGTNLLETNDLSGRLLHPTMAGARVDWDTATRAVADKITQTIAEHGPDAVAFYVSGQLLTEDYYVANKLMKGFIGSANIDTNSRLCMSSAVAGYKRAFGEDVVPCDYTDLECTSLLVLTGSNTAWAHPVLFQRIQRAKLRNPDMKVVVIDPRETETCTIADLHLPIKGGSDVALFNGLLQFAHTNGAIDEPAIGEFTQGLNDAIASANTLDAKDVASVCGLNEADLATFYQWFISAESAVTFYSMGVNQSSAGVDKANAIINCHLALDFISKPGCGPFSITGQPNAMGGREVGGLANMLAAHCDIENPEHRENVKAFWQSPAMPEQGGLKAVDLFSAMDAGQIKFVWIMGTNPVVSMPYREQVESALKKCDMVVVSDIVQSNDTLAFADIALPATGWSEKDGTVTNSERRISRQRGIMSPPGEAKHDWQIMCDVASKMGFSSAFSYSHPSEIFDEHARLTAYKNDGARQLNLAPLAGKSHAQYDAMAPVQWPLITNSDQTLAPVRPFYNKVFSTPTGKANFIAVKFTVPVQLTSNEFPFVLNSGRMRDQWHTMTRTGKAPVLHAHTAHANVYIHPEDAKALLVAQNDYVALSSKVSGETPCIFPVQIDKRQRRGDVFVPIHWSGEWGSHSKLAKLYAPATDPISGQPELKHGAVSITPHEFLSYGKLFISDNVQLANSELNIVNVLSEVVECNGGYWAKQLIENGLGVSIASQLTSQALMTGLLEKLPKTWVCYQHKTTDSQVLICTYEDSFCFMAFFGTKSPSAKPKYDVPNSWIDSALTQSFSPDKLANFLRCEVDEAFLNGPVVCSCFSVREKTINKAIAAGCSSVSELGDTLKCGTNCGSCKPALATLITEHVTPVGGVARES</sequence>
<dbReference type="SMART" id="SM00926">
    <property type="entry name" value="Molybdop_Fe4S4"/>
    <property type="match status" value="1"/>
</dbReference>
<dbReference type="AlphaFoldDB" id="A0AAW7YZR7"/>
<dbReference type="EMBL" id="JAUOQI010000002">
    <property type="protein sequence ID" value="MDO6576493.1"/>
    <property type="molecule type" value="Genomic_DNA"/>
</dbReference>
<name>A0AAW7YZR7_9ALTE</name>
<evidence type="ECO:0000313" key="15">
    <source>
        <dbReference type="Proteomes" id="UP001170717"/>
    </source>
</evidence>
<dbReference type="PANTHER" id="PTHR43105:SF9">
    <property type="entry name" value="NADPH-FE(3+) OXIDOREDUCTASE SUBUNIT ALPHA"/>
    <property type="match status" value="1"/>
</dbReference>
<dbReference type="KEGG" id="asq:AVL57_04540"/>
<evidence type="ECO:0000313" key="13">
    <source>
        <dbReference type="EMBL" id="MDO6576493.1"/>
    </source>
</evidence>
<dbReference type="Gene3D" id="3.40.228.10">
    <property type="entry name" value="Dimethylsulfoxide Reductase, domain 2"/>
    <property type="match status" value="1"/>
</dbReference>
<dbReference type="SUPFAM" id="SSF53706">
    <property type="entry name" value="Formate dehydrogenase/DMSO reductase, domains 1-3"/>
    <property type="match status" value="1"/>
</dbReference>
<dbReference type="InterPro" id="IPR007419">
    <property type="entry name" value="BFD-like_2Fe2S-bd_dom"/>
</dbReference>
<feature type="domain" description="4Fe-4S Mo/W bis-MGD-type" evidence="11">
    <location>
        <begin position="15"/>
        <end position="75"/>
    </location>
</feature>
<dbReference type="Gene3D" id="2.40.40.20">
    <property type="match status" value="1"/>
</dbReference>
<keyword evidence="4" id="KW-0004">4Fe-4S</keyword>
<keyword evidence="6" id="KW-0479">Metal-binding</keyword>
<evidence type="ECO:0000256" key="6">
    <source>
        <dbReference type="ARBA" id="ARBA00022723"/>
    </source>
</evidence>
<dbReference type="PROSITE" id="PS51669">
    <property type="entry name" value="4FE4S_MOW_BIS_MGD"/>
    <property type="match status" value="1"/>
</dbReference>
<dbReference type="GO" id="GO:1990204">
    <property type="term" value="C:oxidoreductase complex"/>
    <property type="evidence" value="ECO:0007669"/>
    <property type="project" value="UniProtKB-ARBA"/>
</dbReference>
<keyword evidence="9" id="KW-0411">Iron-sulfur</keyword>
<keyword evidence="5" id="KW-0500">Molybdenum</keyword>
<comment type="similarity">
    <text evidence="3">Belongs to the prokaryotic molybdopterin-containing oxidoreductase family. NasA/NapA/NarB subfamily.</text>
</comment>
<dbReference type="Pfam" id="PF00384">
    <property type="entry name" value="Molybdopterin"/>
    <property type="match status" value="1"/>
</dbReference>
<keyword evidence="7" id="KW-0560">Oxidoreductase</keyword>
<evidence type="ECO:0000256" key="5">
    <source>
        <dbReference type="ARBA" id="ARBA00022505"/>
    </source>
</evidence>
<dbReference type="GO" id="GO:0045333">
    <property type="term" value="P:cellular respiration"/>
    <property type="evidence" value="ECO:0007669"/>
    <property type="project" value="UniProtKB-ARBA"/>
</dbReference>
<comment type="cofactor">
    <cofactor evidence="1">
        <name>Mo-bis(molybdopterin guanine dinucleotide)</name>
        <dbReference type="ChEBI" id="CHEBI:60539"/>
    </cofactor>
</comment>
<reference evidence="12 14" key="1">
    <citation type="submission" date="2015-12" db="EMBL/GenBank/DDBJ databases">
        <title>Intraspecies pangenome expansion in the marine bacterium Alteromonas.</title>
        <authorList>
            <person name="Lopez-Perez M."/>
            <person name="Rodriguez-Valera F."/>
        </authorList>
    </citation>
    <scope>NUCLEOTIDE SEQUENCE [LARGE SCALE GENOMIC DNA]</scope>
    <source>
        <strain evidence="12 14">LMG 21861</strain>
    </source>
</reference>
<gene>
    <name evidence="12" type="ORF">AVL57_04540</name>
    <name evidence="13" type="ORF">Q4527_03785</name>
</gene>
<dbReference type="GO" id="GO:0016020">
    <property type="term" value="C:membrane"/>
    <property type="evidence" value="ECO:0007669"/>
    <property type="project" value="TreeGrafter"/>
</dbReference>
<dbReference type="InterPro" id="IPR006656">
    <property type="entry name" value="Mopterin_OxRdtase"/>
</dbReference>
<accession>A0AAW7YZR7</accession>
<dbReference type="Gene3D" id="1.10.10.1100">
    <property type="entry name" value="BFD-like [2Fe-2S]-binding domain"/>
    <property type="match status" value="1"/>
</dbReference>
<evidence type="ECO:0000256" key="7">
    <source>
        <dbReference type="ARBA" id="ARBA00023002"/>
    </source>
</evidence>
<dbReference type="Gene3D" id="2.20.25.90">
    <property type="entry name" value="ADC-like domains"/>
    <property type="match status" value="1"/>
</dbReference>
<dbReference type="GO" id="GO:0051539">
    <property type="term" value="F:4 iron, 4 sulfur cluster binding"/>
    <property type="evidence" value="ECO:0007669"/>
    <property type="project" value="UniProtKB-KW"/>
</dbReference>
<evidence type="ECO:0000313" key="12">
    <source>
        <dbReference type="EMBL" id="AMJ73305.1"/>
    </source>
</evidence>
<dbReference type="RefSeq" id="WP_057793935.1">
    <property type="nucleotide sequence ID" value="NZ_CAXIBE010000045.1"/>
</dbReference>
<dbReference type="GO" id="GO:0043546">
    <property type="term" value="F:molybdopterin cofactor binding"/>
    <property type="evidence" value="ECO:0007669"/>
    <property type="project" value="InterPro"/>
</dbReference>
<dbReference type="EMBL" id="CP013926">
    <property type="protein sequence ID" value="AMJ73305.1"/>
    <property type="molecule type" value="Genomic_DNA"/>
</dbReference>
<dbReference type="Pfam" id="PF04324">
    <property type="entry name" value="Fer2_BFD"/>
    <property type="match status" value="1"/>
</dbReference>
<dbReference type="GO" id="GO:0016491">
    <property type="term" value="F:oxidoreductase activity"/>
    <property type="evidence" value="ECO:0007669"/>
    <property type="project" value="UniProtKB-KW"/>
</dbReference>
<dbReference type="Gene3D" id="3.40.50.740">
    <property type="match status" value="1"/>
</dbReference>
<dbReference type="Pfam" id="PF01568">
    <property type="entry name" value="Molydop_binding"/>
    <property type="match status" value="1"/>
</dbReference>
<dbReference type="InterPro" id="IPR006657">
    <property type="entry name" value="MoPterin_dinucl-bd_dom"/>
</dbReference>
<proteinExistence type="inferred from homology"/>
<keyword evidence="8" id="KW-0408">Iron</keyword>
<dbReference type="CDD" id="cd02791">
    <property type="entry name" value="MopB_CT_Nitrate-R-NapA-like"/>
    <property type="match status" value="1"/>
</dbReference>
<dbReference type="Proteomes" id="UP001170717">
    <property type="component" value="Unassembled WGS sequence"/>
</dbReference>
<evidence type="ECO:0000259" key="11">
    <source>
        <dbReference type="PROSITE" id="PS51669"/>
    </source>
</evidence>
<dbReference type="Pfam" id="PF04879">
    <property type="entry name" value="Molybdop_Fe4S4"/>
    <property type="match status" value="1"/>
</dbReference>
<dbReference type="Proteomes" id="UP000056750">
    <property type="component" value="Chromosome"/>
</dbReference>
<dbReference type="InterPro" id="IPR009010">
    <property type="entry name" value="Asp_de-COase-like_dom_sf"/>
</dbReference>
<dbReference type="GO" id="GO:0046872">
    <property type="term" value="F:metal ion binding"/>
    <property type="evidence" value="ECO:0007669"/>
    <property type="project" value="UniProtKB-KW"/>
</dbReference>
<evidence type="ECO:0000256" key="9">
    <source>
        <dbReference type="ARBA" id="ARBA00023014"/>
    </source>
</evidence>
<dbReference type="InterPro" id="IPR041854">
    <property type="entry name" value="BFD-like_2Fe2S-bd_dom_sf"/>
</dbReference>
<dbReference type="CDD" id="cd02754">
    <property type="entry name" value="MopB_Nitrate-R-NapA-like"/>
    <property type="match status" value="1"/>
</dbReference>
<organism evidence="13 15">
    <name type="scientific">Alteromonas stellipolaris</name>
    <dbReference type="NCBI Taxonomy" id="233316"/>
    <lineage>
        <taxon>Bacteria</taxon>
        <taxon>Pseudomonadati</taxon>
        <taxon>Pseudomonadota</taxon>
        <taxon>Gammaproteobacteria</taxon>
        <taxon>Alteromonadales</taxon>
        <taxon>Alteromonadaceae</taxon>
        <taxon>Alteromonas/Salinimonas group</taxon>
        <taxon>Alteromonas</taxon>
    </lineage>
</organism>
<protein>
    <submittedName>
        <fullName evidence="13">Nitrate reductase</fullName>
    </submittedName>
</protein>
<evidence type="ECO:0000256" key="4">
    <source>
        <dbReference type="ARBA" id="ARBA00022485"/>
    </source>
</evidence>
<dbReference type="PANTHER" id="PTHR43105">
    <property type="entry name" value="RESPIRATORY NITRATE REDUCTASE"/>
    <property type="match status" value="1"/>
</dbReference>
<dbReference type="SUPFAM" id="SSF50692">
    <property type="entry name" value="ADC-like"/>
    <property type="match status" value="1"/>
</dbReference>
<evidence type="ECO:0000256" key="1">
    <source>
        <dbReference type="ARBA" id="ARBA00001942"/>
    </source>
</evidence>
<comment type="cofactor">
    <cofactor evidence="2">
        <name>[4Fe-4S] cluster</name>
        <dbReference type="ChEBI" id="CHEBI:49883"/>
    </cofactor>
</comment>
<evidence type="ECO:0000256" key="3">
    <source>
        <dbReference type="ARBA" id="ARBA00008747"/>
    </source>
</evidence>
<evidence type="ECO:0000256" key="8">
    <source>
        <dbReference type="ARBA" id="ARBA00023004"/>
    </source>
</evidence>
<keyword evidence="14" id="KW-1185">Reference proteome</keyword>
<dbReference type="InterPro" id="IPR006963">
    <property type="entry name" value="Mopterin_OxRdtase_4Fe-4S_dom"/>
</dbReference>
<dbReference type="GO" id="GO:0042128">
    <property type="term" value="P:nitrate assimilation"/>
    <property type="evidence" value="ECO:0007669"/>
    <property type="project" value="UniProtKB-KW"/>
</dbReference>
<dbReference type="InterPro" id="IPR041957">
    <property type="entry name" value="CT_Nitrate-R-NapA-like"/>
</dbReference>
<reference evidence="13" key="2">
    <citation type="submission" date="2023-07" db="EMBL/GenBank/DDBJ databases">
        <title>Genome content predicts the carbon catabolic preferences of heterotrophic bacteria.</title>
        <authorList>
            <person name="Gralka M."/>
        </authorList>
    </citation>
    <scope>NUCLEOTIDE SEQUENCE</scope>
    <source>
        <strain evidence="13">F2M12</strain>
    </source>
</reference>
<dbReference type="InterPro" id="IPR050123">
    <property type="entry name" value="Prok_molybdopt-oxidoreductase"/>
</dbReference>
<evidence type="ECO:0000256" key="10">
    <source>
        <dbReference type="ARBA" id="ARBA00023063"/>
    </source>
</evidence>
<evidence type="ECO:0000313" key="14">
    <source>
        <dbReference type="Proteomes" id="UP000056750"/>
    </source>
</evidence>